<feature type="signal peptide" evidence="1">
    <location>
        <begin position="1"/>
        <end position="25"/>
    </location>
</feature>
<dbReference type="RefSeq" id="WP_243515935.1">
    <property type="nucleotide sequence ID" value="NZ_CP094534.1"/>
</dbReference>
<sequence>MSKSYCLLLNPAALLLSFFVGSAQASHAQSPIEPAAAARRNIVSVSPVELFYKTQLGYERGVGPHSSVGLLGSYHYGNLAGYQGWQTTGYYRHFFTRQFPTGLYLQLQASVCSYWQDANLINQKTSKPYSLRYRGLSGGGGLGLGYRGYFLRRATGGRLLWNALLGLRGQARPVATYDETIYRPEVGFLGISDDANWYLGPSPGSLAHGLLTLDYQF</sequence>
<evidence type="ECO:0000256" key="1">
    <source>
        <dbReference type="SAM" id="SignalP"/>
    </source>
</evidence>
<feature type="chain" id="PRO_5045385655" description="DUF3575 domain-containing protein" evidence="1">
    <location>
        <begin position="26"/>
        <end position="217"/>
    </location>
</feature>
<dbReference type="EMBL" id="CP094534">
    <property type="protein sequence ID" value="UOE34685.1"/>
    <property type="molecule type" value="Genomic_DNA"/>
</dbReference>
<keyword evidence="1" id="KW-0732">Signal</keyword>
<keyword evidence="3" id="KW-1185">Reference proteome</keyword>
<organism evidence="2 3">
    <name type="scientific">Hymenobacter monticola</name>
    <dbReference type="NCBI Taxonomy" id="1705399"/>
    <lineage>
        <taxon>Bacteria</taxon>
        <taxon>Pseudomonadati</taxon>
        <taxon>Bacteroidota</taxon>
        <taxon>Cytophagia</taxon>
        <taxon>Cytophagales</taxon>
        <taxon>Hymenobacteraceae</taxon>
        <taxon>Hymenobacter</taxon>
    </lineage>
</organism>
<evidence type="ECO:0000313" key="3">
    <source>
        <dbReference type="Proteomes" id="UP000831390"/>
    </source>
</evidence>
<proteinExistence type="predicted"/>
<gene>
    <name evidence="2" type="ORF">MTP16_03310</name>
</gene>
<protein>
    <recommendedName>
        <fullName evidence="4">DUF3575 domain-containing protein</fullName>
    </recommendedName>
</protein>
<name>A0ABY4B6A1_9BACT</name>
<dbReference type="Proteomes" id="UP000831390">
    <property type="component" value="Chromosome"/>
</dbReference>
<accession>A0ABY4B6A1</accession>
<reference evidence="2 3" key="1">
    <citation type="submission" date="2022-03" db="EMBL/GenBank/DDBJ databases">
        <title>Hymenobactersp. isolated from the air.</title>
        <authorList>
            <person name="Won M."/>
            <person name="Kwon S.-W."/>
        </authorList>
    </citation>
    <scope>NUCLEOTIDE SEQUENCE [LARGE SCALE GENOMIC DNA]</scope>
    <source>
        <strain evidence="2 3">KACC 22596</strain>
    </source>
</reference>
<evidence type="ECO:0000313" key="2">
    <source>
        <dbReference type="EMBL" id="UOE34685.1"/>
    </source>
</evidence>
<evidence type="ECO:0008006" key="4">
    <source>
        <dbReference type="Google" id="ProtNLM"/>
    </source>
</evidence>